<evidence type="ECO:0000313" key="4">
    <source>
        <dbReference type="Proteomes" id="UP000033876"/>
    </source>
</evidence>
<dbReference type="InterPro" id="IPR035940">
    <property type="entry name" value="CAP_sf"/>
</dbReference>
<comment type="caution">
    <text evidence="3">The sequence shown here is derived from an EMBL/GenBank/DDBJ whole genome shotgun (WGS) entry which is preliminary data.</text>
</comment>
<gene>
    <name evidence="3" type="ORF">US50_C0040G0007</name>
</gene>
<keyword evidence="1" id="KW-0472">Membrane</keyword>
<evidence type="ECO:0000259" key="2">
    <source>
        <dbReference type="Pfam" id="PF00188"/>
    </source>
</evidence>
<keyword evidence="1" id="KW-1133">Transmembrane helix</keyword>
<name>A0A0G0H838_9BACT</name>
<dbReference type="Pfam" id="PF00188">
    <property type="entry name" value="CAP"/>
    <property type="match status" value="1"/>
</dbReference>
<dbReference type="CDD" id="cd05379">
    <property type="entry name" value="CAP_bacterial"/>
    <property type="match status" value="1"/>
</dbReference>
<dbReference type="PANTHER" id="PTHR31157:SF1">
    <property type="entry name" value="SCP DOMAIN-CONTAINING PROTEIN"/>
    <property type="match status" value="1"/>
</dbReference>
<dbReference type="AlphaFoldDB" id="A0A0G0H838"/>
<evidence type="ECO:0000256" key="1">
    <source>
        <dbReference type="SAM" id="Phobius"/>
    </source>
</evidence>
<evidence type="ECO:0000313" key="3">
    <source>
        <dbReference type="EMBL" id="KKQ34680.1"/>
    </source>
</evidence>
<dbReference type="InterPro" id="IPR014044">
    <property type="entry name" value="CAP_dom"/>
</dbReference>
<organism evidence="3 4">
    <name type="scientific">Candidatus Nomurabacteria bacterium GW2011_GWB1_37_5</name>
    <dbReference type="NCBI Taxonomy" id="1618742"/>
    <lineage>
        <taxon>Bacteria</taxon>
        <taxon>Candidatus Nomuraibacteriota</taxon>
    </lineage>
</organism>
<dbReference type="SUPFAM" id="SSF55797">
    <property type="entry name" value="PR-1-like"/>
    <property type="match status" value="1"/>
</dbReference>
<dbReference type="Proteomes" id="UP000033876">
    <property type="component" value="Unassembled WGS sequence"/>
</dbReference>
<feature type="domain" description="SCP" evidence="2">
    <location>
        <begin position="82"/>
        <end position="190"/>
    </location>
</feature>
<reference evidence="3 4" key="1">
    <citation type="journal article" date="2015" name="Nature">
        <title>rRNA introns, odd ribosomes, and small enigmatic genomes across a large radiation of phyla.</title>
        <authorList>
            <person name="Brown C.T."/>
            <person name="Hug L.A."/>
            <person name="Thomas B.C."/>
            <person name="Sharon I."/>
            <person name="Castelle C.J."/>
            <person name="Singh A."/>
            <person name="Wilkins M.J."/>
            <person name="Williams K.H."/>
            <person name="Banfield J.F."/>
        </authorList>
    </citation>
    <scope>NUCLEOTIDE SEQUENCE [LARGE SCALE GENOMIC DNA]</scope>
</reference>
<sequence length="290" mass="32917">MKLKKILIIIIILAAAGLAGFWFRKDISVYYNKVDNQVADTLSDIAKITEEVKKEVITPPPLRASQNYSDSTLSRSGVINWTNTERSKNGLQALNENNRLNSSAQAKVNDMFTKQYFEHVSPSGRSVSDLADDTDYEYLIIGENLALGNFKDDNDLVQAWMNSPGHRANILNEKYRDIGVAVERGMYEGRMTWLAVQHFGRPASLCPKIDPILKQTLTEEDQKLDDMKTELNAEKQELENIRPKRGEVYNQKVEEYNALVEQYNNLLGIIKIITGEYNDQVNSYNNCISG</sequence>
<proteinExistence type="predicted"/>
<accession>A0A0G0H838</accession>
<dbReference type="PANTHER" id="PTHR31157">
    <property type="entry name" value="SCP DOMAIN-CONTAINING PROTEIN"/>
    <property type="match status" value="1"/>
</dbReference>
<feature type="transmembrane region" description="Helical" evidence="1">
    <location>
        <begin position="6"/>
        <end position="23"/>
    </location>
</feature>
<dbReference type="EMBL" id="LBTF01000040">
    <property type="protein sequence ID" value="KKQ34680.1"/>
    <property type="molecule type" value="Genomic_DNA"/>
</dbReference>
<keyword evidence="1" id="KW-0812">Transmembrane</keyword>
<protein>
    <submittedName>
        <fullName evidence="3">Transporter</fullName>
    </submittedName>
</protein>
<dbReference type="Gene3D" id="3.40.33.10">
    <property type="entry name" value="CAP"/>
    <property type="match status" value="1"/>
</dbReference>